<dbReference type="InterPro" id="IPR004136">
    <property type="entry name" value="NMO"/>
</dbReference>
<evidence type="ECO:0000256" key="1">
    <source>
        <dbReference type="ARBA" id="ARBA00001917"/>
    </source>
</evidence>
<keyword evidence="5" id="KW-0288">FMN</keyword>
<protein>
    <recommendedName>
        <fullName evidence="11">Nitronate monooxygenase</fullName>
    </recommendedName>
    <alternativeName>
        <fullName evidence="9">Propionate 3-nitronate monooxygenase</fullName>
    </alternativeName>
</protein>
<evidence type="ECO:0000256" key="5">
    <source>
        <dbReference type="ARBA" id="ARBA00022643"/>
    </source>
</evidence>
<comment type="cofactor">
    <cofactor evidence="1">
        <name>FMN</name>
        <dbReference type="ChEBI" id="CHEBI:58210"/>
    </cofactor>
</comment>
<evidence type="ECO:0000256" key="3">
    <source>
        <dbReference type="ARBA" id="ARBA00022575"/>
    </source>
</evidence>
<dbReference type="GO" id="GO:0000166">
    <property type="term" value="F:nucleotide binding"/>
    <property type="evidence" value="ECO:0007669"/>
    <property type="project" value="UniProtKB-KW"/>
</dbReference>
<proteinExistence type="inferred from homology"/>
<comment type="catalytic activity">
    <reaction evidence="10">
        <text>3 propionate 3-nitronate + 3 O2 + H2O = 3 3-oxopropanoate + 2 nitrate + nitrite + H2O2 + 3 H(+)</text>
        <dbReference type="Rhea" id="RHEA:57332"/>
        <dbReference type="ChEBI" id="CHEBI:15377"/>
        <dbReference type="ChEBI" id="CHEBI:15378"/>
        <dbReference type="ChEBI" id="CHEBI:15379"/>
        <dbReference type="ChEBI" id="CHEBI:16240"/>
        <dbReference type="ChEBI" id="CHEBI:16301"/>
        <dbReference type="ChEBI" id="CHEBI:17632"/>
        <dbReference type="ChEBI" id="CHEBI:33190"/>
        <dbReference type="ChEBI" id="CHEBI:136067"/>
    </reaction>
</comment>
<sequence>MWPDNRLTERLGLTHPIIQAPMAGASSPAMAAAAANAGALGSIGAALMSAEDLHAAWAEARGATNGGLQLNFFCHQPPKRDAAREEAARARLAPYYEEFGLGAPTEPTASPPFDEARLEATLEAAPVAVSFHFGLPERALLQPLKDAGIFIICSATSPNEAEALEAGGVDAIIAQGWEAGGHRGVFDPSTGPGEMGTMALVPAIVDRVSVPVIAAGGIGDGRGVAAAMMLGAAGAQLGTVFLTSPESLVGAPHKAALLASDGSDTTVTSAFSGRPARSIRNRYVRETEDMLPADFPLMNPLTRPLRSASSQAGSGDFMSLWSGQAVSLNRDEGTAAIVTRIAEEALALLKR</sequence>
<dbReference type="Proteomes" id="UP000503336">
    <property type="component" value="Chromosome"/>
</dbReference>
<evidence type="ECO:0000256" key="11">
    <source>
        <dbReference type="ARBA" id="ARBA00067136"/>
    </source>
</evidence>
<evidence type="ECO:0000313" key="12">
    <source>
        <dbReference type="EMBL" id="QIE55515.1"/>
    </source>
</evidence>
<keyword evidence="7" id="KW-0560">Oxidoreductase</keyword>
<accession>A0A7L5BUL2</accession>
<dbReference type="Gene3D" id="3.20.20.70">
    <property type="entry name" value="Aldolase class I"/>
    <property type="match status" value="1"/>
</dbReference>
<comment type="similarity">
    <text evidence="2">Belongs to the nitronate monooxygenase family. NMO class I subfamily.</text>
</comment>
<dbReference type="FunFam" id="3.20.20.70:FF:000154">
    <property type="entry name" value="Probable nitronate monooxygenase"/>
    <property type="match status" value="1"/>
</dbReference>
<evidence type="ECO:0000256" key="8">
    <source>
        <dbReference type="ARBA" id="ARBA00023033"/>
    </source>
</evidence>
<evidence type="ECO:0000256" key="9">
    <source>
        <dbReference type="ARBA" id="ARBA00031155"/>
    </source>
</evidence>
<evidence type="ECO:0000256" key="6">
    <source>
        <dbReference type="ARBA" id="ARBA00022741"/>
    </source>
</evidence>
<dbReference type="Pfam" id="PF03060">
    <property type="entry name" value="NMO"/>
    <property type="match status" value="1"/>
</dbReference>
<dbReference type="GO" id="GO:0009636">
    <property type="term" value="P:response to toxic substance"/>
    <property type="evidence" value="ECO:0007669"/>
    <property type="project" value="UniProtKB-KW"/>
</dbReference>
<name>A0A7L5BUL2_9RHOB</name>
<dbReference type="SUPFAM" id="SSF51412">
    <property type="entry name" value="Inosine monophosphate dehydrogenase (IMPDH)"/>
    <property type="match status" value="1"/>
</dbReference>
<keyword evidence="6" id="KW-0547">Nucleotide-binding</keyword>
<reference evidence="12 13" key="1">
    <citation type="submission" date="2020-02" db="EMBL/GenBank/DDBJ databases">
        <title>complete genome sequence of Rhodobacteraceae bacterium.</title>
        <authorList>
            <person name="Park J."/>
            <person name="Kim Y.-S."/>
            <person name="Kim K.-H."/>
        </authorList>
    </citation>
    <scope>NUCLEOTIDE SEQUENCE [LARGE SCALE GENOMIC DNA]</scope>
    <source>
        <strain evidence="12 13">RR4-56</strain>
    </source>
</reference>
<dbReference type="EMBL" id="CP049056">
    <property type="protein sequence ID" value="QIE55515.1"/>
    <property type="molecule type" value="Genomic_DNA"/>
</dbReference>
<keyword evidence="4" id="KW-0285">Flavoprotein</keyword>
<evidence type="ECO:0000313" key="13">
    <source>
        <dbReference type="Proteomes" id="UP000503336"/>
    </source>
</evidence>
<evidence type="ECO:0000256" key="10">
    <source>
        <dbReference type="ARBA" id="ARBA00049401"/>
    </source>
</evidence>
<evidence type="ECO:0000256" key="2">
    <source>
        <dbReference type="ARBA" id="ARBA00009881"/>
    </source>
</evidence>
<dbReference type="AlphaFoldDB" id="A0A7L5BUL2"/>
<dbReference type="PANTHER" id="PTHR42747">
    <property type="entry name" value="NITRONATE MONOOXYGENASE-RELATED"/>
    <property type="match status" value="1"/>
</dbReference>
<keyword evidence="8 12" id="KW-0503">Monooxygenase</keyword>
<keyword evidence="3" id="KW-0216">Detoxification</keyword>
<dbReference type="GO" id="GO:0018580">
    <property type="term" value="F:nitronate monooxygenase activity"/>
    <property type="evidence" value="ECO:0007669"/>
    <property type="project" value="InterPro"/>
</dbReference>
<keyword evidence="13" id="KW-1185">Reference proteome</keyword>
<dbReference type="CDD" id="cd04730">
    <property type="entry name" value="NPD_like"/>
    <property type="match status" value="1"/>
</dbReference>
<organism evidence="12 13">
    <name type="scientific">Pikeienuella piscinae</name>
    <dbReference type="NCBI Taxonomy" id="2748098"/>
    <lineage>
        <taxon>Bacteria</taxon>
        <taxon>Pseudomonadati</taxon>
        <taxon>Pseudomonadota</taxon>
        <taxon>Alphaproteobacteria</taxon>
        <taxon>Rhodobacterales</taxon>
        <taxon>Paracoccaceae</taxon>
        <taxon>Pikeienuella</taxon>
    </lineage>
</organism>
<dbReference type="InterPro" id="IPR013785">
    <property type="entry name" value="Aldolase_TIM"/>
</dbReference>
<gene>
    <name evidence="12" type="ORF">G5B40_08610</name>
</gene>
<dbReference type="KEGG" id="hdh:G5B40_08610"/>
<evidence type="ECO:0000256" key="4">
    <source>
        <dbReference type="ARBA" id="ARBA00022630"/>
    </source>
</evidence>
<dbReference type="PANTHER" id="PTHR42747:SF3">
    <property type="entry name" value="NITRONATE MONOOXYGENASE-RELATED"/>
    <property type="match status" value="1"/>
</dbReference>
<dbReference type="RefSeq" id="WP_165097535.1">
    <property type="nucleotide sequence ID" value="NZ_CP049056.1"/>
</dbReference>
<evidence type="ECO:0000256" key="7">
    <source>
        <dbReference type="ARBA" id="ARBA00023002"/>
    </source>
</evidence>